<accession>A0A6C0AP79</accession>
<protein>
    <submittedName>
        <fullName evidence="2">Uncharacterized protein</fullName>
    </submittedName>
</protein>
<name>A0A6C0AP79_9ZZZZ</name>
<organism evidence="2">
    <name type="scientific">viral metagenome</name>
    <dbReference type="NCBI Taxonomy" id="1070528"/>
    <lineage>
        <taxon>unclassified sequences</taxon>
        <taxon>metagenomes</taxon>
        <taxon>organismal metagenomes</taxon>
    </lineage>
</organism>
<proteinExistence type="predicted"/>
<sequence length="56" mass="5953">MVILTRFNFPTDFCPPAESTNRSSGGPVINSLGGGRTKECSFPPPLIPFQISSIGL</sequence>
<dbReference type="AlphaFoldDB" id="A0A6C0AP79"/>
<evidence type="ECO:0000256" key="1">
    <source>
        <dbReference type="SAM" id="MobiDB-lite"/>
    </source>
</evidence>
<dbReference type="EMBL" id="MN740731">
    <property type="protein sequence ID" value="QHS81250.1"/>
    <property type="molecule type" value="Genomic_DNA"/>
</dbReference>
<evidence type="ECO:0000313" key="2">
    <source>
        <dbReference type="EMBL" id="QHS81250.1"/>
    </source>
</evidence>
<reference evidence="2" key="1">
    <citation type="journal article" date="2020" name="Nature">
        <title>Giant virus diversity and host interactions through global metagenomics.</title>
        <authorList>
            <person name="Schulz F."/>
            <person name="Roux S."/>
            <person name="Paez-Espino D."/>
            <person name="Jungbluth S."/>
            <person name="Walsh D.A."/>
            <person name="Denef V.J."/>
            <person name="McMahon K.D."/>
            <person name="Konstantinidis K.T."/>
            <person name="Eloe-Fadrosh E.A."/>
            <person name="Kyrpides N.C."/>
            <person name="Woyke T."/>
        </authorList>
    </citation>
    <scope>NUCLEOTIDE SEQUENCE</scope>
    <source>
        <strain evidence="2">GVMAG-S-1101161-73</strain>
    </source>
</reference>
<feature type="region of interest" description="Disordered" evidence="1">
    <location>
        <begin position="16"/>
        <end position="36"/>
    </location>
</feature>